<gene>
    <name evidence="3" type="ORF">FOZ60_006528</name>
</gene>
<accession>A0A7J6NPF8</accession>
<dbReference type="AlphaFoldDB" id="A0A7J6NPF8"/>
<feature type="region of interest" description="Disordered" evidence="1">
    <location>
        <begin position="209"/>
        <end position="233"/>
    </location>
</feature>
<protein>
    <submittedName>
        <fullName evidence="3">Uncharacterized protein</fullName>
    </submittedName>
</protein>
<feature type="chain" id="PRO_5029466142" evidence="2">
    <location>
        <begin position="20"/>
        <end position="233"/>
    </location>
</feature>
<feature type="signal peptide" evidence="2">
    <location>
        <begin position="1"/>
        <end position="19"/>
    </location>
</feature>
<comment type="caution">
    <text evidence="3">The sequence shown here is derived from an EMBL/GenBank/DDBJ whole genome shotgun (WGS) entry which is preliminary data.</text>
</comment>
<keyword evidence="2" id="KW-0732">Signal</keyword>
<name>A0A7J6NPF8_PEROL</name>
<dbReference type="Proteomes" id="UP000541610">
    <property type="component" value="Unassembled WGS sequence"/>
</dbReference>
<reference evidence="3 4" key="1">
    <citation type="submission" date="2020-04" db="EMBL/GenBank/DDBJ databases">
        <title>Perkinsus olseni comparative genomics.</title>
        <authorList>
            <person name="Bogema D.R."/>
        </authorList>
    </citation>
    <scope>NUCLEOTIDE SEQUENCE [LARGE SCALE GENOMIC DNA]</scope>
    <source>
        <strain evidence="3">00978-12</strain>
    </source>
</reference>
<dbReference type="EMBL" id="JABANP010000262">
    <property type="protein sequence ID" value="KAF4685460.1"/>
    <property type="molecule type" value="Genomic_DNA"/>
</dbReference>
<evidence type="ECO:0000256" key="2">
    <source>
        <dbReference type="SAM" id="SignalP"/>
    </source>
</evidence>
<evidence type="ECO:0000313" key="4">
    <source>
        <dbReference type="Proteomes" id="UP000541610"/>
    </source>
</evidence>
<proteinExistence type="predicted"/>
<evidence type="ECO:0000256" key="1">
    <source>
        <dbReference type="SAM" id="MobiDB-lite"/>
    </source>
</evidence>
<sequence>MIQALIGASLSAMLPLAFGAGAMVPDIIQDDYPPDQPSYFDVEFGLARCYYRNHKYRNNYTAALEINVWGIEPRTMAIICPKKGARTAFSISYSRQSVLYVGDYLNNRSSYIFEGYPPEGLDPLVNLDQSIFDEDWERARLAASRVAGSGEHTTLFDSDLEIMTDDERAVMFRLSRVCSAVIEAVKKRFGSFSSLCDVYHEIVENAVSTAQDQEGPSEDDELGDARVPVAPNA</sequence>
<evidence type="ECO:0000313" key="3">
    <source>
        <dbReference type="EMBL" id="KAF4685460.1"/>
    </source>
</evidence>
<dbReference type="OrthoDB" id="10311868at2759"/>
<organism evidence="3 4">
    <name type="scientific">Perkinsus olseni</name>
    <name type="common">Perkinsus atlanticus</name>
    <dbReference type="NCBI Taxonomy" id="32597"/>
    <lineage>
        <taxon>Eukaryota</taxon>
        <taxon>Sar</taxon>
        <taxon>Alveolata</taxon>
        <taxon>Perkinsozoa</taxon>
        <taxon>Perkinsea</taxon>
        <taxon>Perkinsida</taxon>
        <taxon>Perkinsidae</taxon>
        <taxon>Perkinsus</taxon>
    </lineage>
</organism>